<proteinExistence type="inferred from homology"/>
<gene>
    <name evidence="15" type="primary">ALG5</name>
    <name evidence="15" type="ORF">K7432_004892</name>
</gene>
<feature type="chain" id="PRO_5045676712" description="dolichyl-phosphate beta-glucosyltransferase" evidence="13">
    <location>
        <begin position="26"/>
        <end position="317"/>
    </location>
</feature>
<dbReference type="CDD" id="cd04188">
    <property type="entry name" value="DPG_synthase"/>
    <property type="match status" value="1"/>
</dbReference>
<evidence type="ECO:0000259" key="14">
    <source>
        <dbReference type="Pfam" id="PF00535"/>
    </source>
</evidence>
<feature type="domain" description="Glycosyltransferase 2-like" evidence="14">
    <location>
        <begin position="62"/>
        <end position="242"/>
    </location>
</feature>
<sequence length="317" mass="35627">MAVITLLALSVVLLIACVVVFLTVASPKPRQRTENERYCSESFEEKKKLLPSLFDEPSVTLSVVVPAYNETARLPIMLAESVEFLNKRVLENPEFKYEILVVDDGSKDKTTQIALEFGKKNNVKNLRVLTLEKNRGKGGAVTQGILSARGEYILFADADGATRFSDLQLLEVELNKITKNDLGIAIGSRAHLVQTEAVVKRSLIRNLLMHSFHKVLYLLGIRKIADTQCGFKLFTRTAAQSIFPNTHVEGWIFDIEVLLIAEYLGIPIAEVSVNWHEVDGSKISLIRDSIRMATDLLVIRLNYIFGLWRVDAKIKRN</sequence>
<dbReference type="InterPro" id="IPR035518">
    <property type="entry name" value="DPG_synthase"/>
</dbReference>
<dbReference type="InterPro" id="IPR029044">
    <property type="entry name" value="Nucleotide-diphossugar_trans"/>
</dbReference>
<protein>
    <recommendedName>
        <fullName evidence="4">dolichyl-phosphate beta-glucosyltransferase</fullName>
        <ecNumber evidence="4">2.4.1.117</ecNumber>
    </recommendedName>
</protein>
<evidence type="ECO:0000256" key="11">
    <source>
        <dbReference type="ARBA" id="ARBA00023136"/>
    </source>
</evidence>
<dbReference type="Gene3D" id="3.90.550.10">
    <property type="entry name" value="Spore Coat Polysaccharide Biosynthesis Protein SpsA, Chain A"/>
    <property type="match status" value="1"/>
</dbReference>
<comment type="pathway">
    <text evidence="2">Protein modification; protein glycosylation.</text>
</comment>
<dbReference type="InterPro" id="IPR001173">
    <property type="entry name" value="Glyco_trans_2-like"/>
</dbReference>
<evidence type="ECO:0000256" key="9">
    <source>
        <dbReference type="ARBA" id="ARBA00022968"/>
    </source>
</evidence>
<evidence type="ECO:0000313" key="15">
    <source>
        <dbReference type="EMBL" id="KAK9719258.1"/>
    </source>
</evidence>
<keyword evidence="11" id="KW-0472">Membrane</keyword>
<evidence type="ECO:0000256" key="10">
    <source>
        <dbReference type="ARBA" id="ARBA00022989"/>
    </source>
</evidence>
<comment type="subcellular location">
    <subcellularLocation>
        <location evidence="1">Endoplasmic reticulum membrane</location>
        <topology evidence="1">Single-pass membrane protein</topology>
    </subcellularLocation>
</comment>
<evidence type="ECO:0000256" key="12">
    <source>
        <dbReference type="ARBA" id="ARBA00045097"/>
    </source>
</evidence>
<reference evidence="15 16" key="1">
    <citation type="submission" date="2023-04" db="EMBL/GenBank/DDBJ databases">
        <title>Genome of Basidiobolus ranarum AG-B5.</title>
        <authorList>
            <person name="Stajich J.E."/>
            <person name="Carter-House D."/>
            <person name="Gryganskyi A."/>
        </authorList>
    </citation>
    <scope>NUCLEOTIDE SEQUENCE [LARGE SCALE GENOMIC DNA]</scope>
    <source>
        <strain evidence="15 16">AG-B5</strain>
    </source>
</reference>
<dbReference type="Proteomes" id="UP001479436">
    <property type="component" value="Unassembled WGS sequence"/>
</dbReference>
<dbReference type="Pfam" id="PF00535">
    <property type="entry name" value="Glycos_transf_2"/>
    <property type="match status" value="1"/>
</dbReference>
<comment type="catalytic activity">
    <reaction evidence="12">
        <text>a di-trans,poly-cis-dolichyl phosphate + UDP-alpha-D-glucose = a di-trans,poly-cis-dolichyl beta-D-glucosyl phosphate + UDP</text>
        <dbReference type="Rhea" id="RHEA:15401"/>
        <dbReference type="Rhea" id="RHEA-COMP:19498"/>
        <dbReference type="Rhea" id="RHEA-COMP:19502"/>
        <dbReference type="ChEBI" id="CHEBI:57525"/>
        <dbReference type="ChEBI" id="CHEBI:57683"/>
        <dbReference type="ChEBI" id="CHEBI:58223"/>
        <dbReference type="ChEBI" id="CHEBI:58885"/>
        <dbReference type="EC" id="2.4.1.117"/>
    </reaction>
    <physiologicalReaction direction="left-to-right" evidence="12">
        <dbReference type="Rhea" id="RHEA:15402"/>
    </physiologicalReaction>
</comment>
<evidence type="ECO:0000256" key="6">
    <source>
        <dbReference type="ARBA" id="ARBA00022679"/>
    </source>
</evidence>
<dbReference type="EMBL" id="JASJQH010007054">
    <property type="protein sequence ID" value="KAK9719258.1"/>
    <property type="molecule type" value="Genomic_DNA"/>
</dbReference>
<keyword evidence="6 15" id="KW-0808">Transferase</keyword>
<evidence type="ECO:0000256" key="1">
    <source>
        <dbReference type="ARBA" id="ARBA00004389"/>
    </source>
</evidence>
<dbReference type="SUPFAM" id="SSF53448">
    <property type="entry name" value="Nucleotide-diphospho-sugar transferases"/>
    <property type="match status" value="1"/>
</dbReference>
<name>A0ABR2W3X4_9FUNG</name>
<dbReference type="PANTHER" id="PTHR10859">
    <property type="entry name" value="GLYCOSYL TRANSFERASE"/>
    <property type="match status" value="1"/>
</dbReference>
<dbReference type="GO" id="GO:0004581">
    <property type="term" value="F:dolichyl-phosphate beta-glucosyltransferase activity"/>
    <property type="evidence" value="ECO:0007669"/>
    <property type="project" value="UniProtKB-EC"/>
</dbReference>
<evidence type="ECO:0000313" key="16">
    <source>
        <dbReference type="Proteomes" id="UP001479436"/>
    </source>
</evidence>
<evidence type="ECO:0000256" key="4">
    <source>
        <dbReference type="ARBA" id="ARBA00012583"/>
    </source>
</evidence>
<comment type="caution">
    <text evidence="15">The sequence shown here is derived from an EMBL/GenBank/DDBJ whole genome shotgun (WGS) entry which is preliminary data.</text>
</comment>
<evidence type="ECO:0000256" key="7">
    <source>
        <dbReference type="ARBA" id="ARBA00022692"/>
    </source>
</evidence>
<evidence type="ECO:0000256" key="5">
    <source>
        <dbReference type="ARBA" id="ARBA00022676"/>
    </source>
</evidence>
<organism evidence="15 16">
    <name type="scientific">Basidiobolus ranarum</name>
    <dbReference type="NCBI Taxonomy" id="34480"/>
    <lineage>
        <taxon>Eukaryota</taxon>
        <taxon>Fungi</taxon>
        <taxon>Fungi incertae sedis</taxon>
        <taxon>Zoopagomycota</taxon>
        <taxon>Entomophthoromycotina</taxon>
        <taxon>Basidiobolomycetes</taxon>
        <taxon>Basidiobolales</taxon>
        <taxon>Basidiobolaceae</taxon>
        <taxon>Basidiobolus</taxon>
    </lineage>
</organism>
<evidence type="ECO:0000256" key="2">
    <source>
        <dbReference type="ARBA" id="ARBA00004922"/>
    </source>
</evidence>
<accession>A0ABR2W3X4</accession>
<keyword evidence="7" id="KW-0812">Transmembrane</keyword>
<evidence type="ECO:0000256" key="3">
    <source>
        <dbReference type="ARBA" id="ARBA00006739"/>
    </source>
</evidence>
<evidence type="ECO:0000256" key="13">
    <source>
        <dbReference type="SAM" id="SignalP"/>
    </source>
</evidence>
<keyword evidence="8" id="KW-0256">Endoplasmic reticulum</keyword>
<comment type="similarity">
    <text evidence="3">Belongs to the glycosyltransferase 2 family.</text>
</comment>
<keyword evidence="9" id="KW-0735">Signal-anchor</keyword>
<keyword evidence="16" id="KW-1185">Reference proteome</keyword>
<keyword evidence="5 15" id="KW-0328">Glycosyltransferase</keyword>
<dbReference type="PANTHER" id="PTHR10859:SF91">
    <property type="entry name" value="DOLICHYL-PHOSPHATE BETA-GLUCOSYLTRANSFERASE"/>
    <property type="match status" value="1"/>
</dbReference>
<dbReference type="EC" id="2.4.1.117" evidence="4"/>
<keyword evidence="10" id="KW-1133">Transmembrane helix</keyword>
<feature type="signal peptide" evidence="13">
    <location>
        <begin position="1"/>
        <end position="25"/>
    </location>
</feature>
<evidence type="ECO:0000256" key="8">
    <source>
        <dbReference type="ARBA" id="ARBA00022824"/>
    </source>
</evidence>
<keyword evidence="13" id="KW-0732">Signal</keyword>